<dbReference type="AlphaFoldDB" id="A0A6P2RFH7"/>
<evidence type="ECO:0000313" key="3">
    <source>
        <dbReference type="Proteomes" id="UP000494218"/>
    </source>
</evidence>
<dbReference type="EMBL" id="CABVPW010000041">
    <property type="protein sequence ID" value="VWC31860.1"/>
    <property type="molecule type" value="Genomic_DNA"/>
</dbReference>
<name>A0A6P2RFH7_BURL3</name>
<keyword evidence="1" id="KW-0732">Signal</keyword>
<sequence>MKKTIGIVFLGIGLVASGAAHANCFGGPTMETCTDASGNSYSINRMGSMTTVNGYNTQTGSSWRETSNTYGNTTTINGTAANGQSWNETIQNFGNGNRSMSGPDSSGNSFNRYCTAYGCN</sequence>
<evidence type="ECO:0000313" key="2">
    <source>
        <dbReference type="EMBL" id="VWC31860.1"/>
    </source>
</evidence>
<feature type="signal peptide" evidence="1">
    <location>
        <begin position="1"/>
        <end position="22"/>
    </location>
</feature>
<reference evidence="2 3" key="1">
    <citation type="submission" date="2019-09" db="EMBL/GenBank/DDBJ databases">
        <authorList>
            <person name="Depoorter E."/>
        </authorList>
    </citation>
    <scope>NUCLEOTIDE SEQUENCE [LARGE SCALE GENOMIC DNA]</scope>
    <source>
        <strain evidence="2">LMG 23254</strain>
    </source>
</reference>
<protein>
    <submittedName>
        <fullName evidence="2">Uncharacterized protein</fullName>
    </submittedName>
</protein>
<dbReference type="RefSeq" id="WP_175034617.1">
    <property type="nucleotide sequence ID" value="NZ_CABVPW010000041.1"/>
</dbReference>
<proteinExistence type="predicted"/>
<dbReference type="Proteomes" id="UP000494218">
    <property type="component" value="Unassembled WGS sequence"/>
</dbReference>
<evidence type="ECO:0000256" key="1">
    <source>
        <dbReference type="SAM" id="SignalP"/>
    </source>
</evidence>
<accession>A0A6P2RFH7</accession>
<feature type="chain" id="PRO_5026805810" evidence="1">
    <location>
        <begin position="23"/>
        <end position="120"/>
    </location>
</feature>
<gene>
    <name evidence="2" type="ORF">BLA23254_06398</name>
</gene>
<organism evidence="2 3">
    <name type="scientific">Burkholderia lata (strain ATCC 17760 / DSM 23089 / LMG 22485 / NCIMB 9086 / R18194 / 383)</name>
    <dbReference type="NCBI Taxonomy" id="482957"/>
    <lineage>
        <taxon>Bacteria</taxon>
        <taxon>Pseudomonadati</taxon>
        <taxon>Pseudomonadota</taxon>
        <taxon>Betaproteobacteria</taxon>
        <taxon>Burkholderiales</taxon>
        <taxon>Burkholderiaceae</taxon>
        <taxon>Burkholderia</taxon>
        <taxon>Burkholderia cepacia complex</taxon>
    </lineage>
</organism>